<reference evidence="2 3" key="1">
    <citation type="journal article" date="2018" name="Sci. Rep.">
        <title>Genomic signatures of local adaptation to the degree of environmental predictability in rotifers.</title>
        <authorList>
            <person name="Franch-Gras L."/>
            <person name="Hahn C."/>
            <person name="Garcia-Roger E.M."/>
            <person name="Carmona M.J."/>
            <person name="Serra M."/>
            <person name="Gomez A."/>
        </authorList>
    </citation>
    <scope>NUCLEOTIDE SEQUENCE [LARGE SCALE GENOMIC DNA]</scope>
    <source>
        <strain evidence="2">HYR1</strain>
    </source>
</reference>
<dbReference type="AlphaFoldDB" id="A0A3M7REL6"/>
<feature type="signal peptide" evidence="1">
    <location>
        <begin position="1"/>
        <end position="19"/>
    </location>
</feature>
<organism evidence="2 3">
    <name type="scientific">Brachionus plicatilis</name>
    <name type="common">Marine rotifer</name>
    <name type="synonym">Brachionus muelleri</name>
    <dbReference type="NCBI Taxonomy" id="10195"/>
    <lineage>
        <taxon>Eukaryota</taxon>
        <taxon>Metazoa</taxon>
        <taxon>Spiralia</taxon>
        <taxon>Gnathifera</taxon>
        <taxon>Rotifera</taxon>
        <taxon>Eurotatoria</taxon>
        <taxon>Monogononta</taxon>
        <taxon>Pseudotrocha</taxon>
        <taxon>Ploima</taxon>
        <taxon>Brachionidae</taxon>
        <taxon>Brachionus</taxon>
    </lineage>
</organism>
<comment type="caution">
    <text evidence="2">The sequence shown here is derived from an EMBL/GenBank/DDBJ whole genome shotgun (WGS) entry which is preliminary data.</text>
</comment>
<evidence type="ECO:0000313" key="3">
    <source>
        <dbReference type="Proteomes" id="UP000276133"/>
    </source>
</evidence>
<protein>
    <submittedName>
        <fullName evidence="2">Uncharacterized protein</fullName>
    </submittedName>
</protein>
<keyword evidence="3" id="KW-1185">Reference proteome</keyword>
<accession>A0A3M7REL6</accession>
<proteinExistence type="predicted"/>
<sequence>HRCIVRVFFFLIGIFETLVSENQFPANFGQPFLAIYYLKYLVEKIFFVFNSFENLWKNLCLEVFLFVESSFCRSQAVIFNDASYLFSLRIEKMVEVVVVLAATLNIKSF</sequence>
<name>A0A3M7REL6_BRAPC</name>
<dbReference type="Proteomes" id="UP000276133">
    <property type="component" value="Unassembled WGS sequence"/>
</dbReference>
<evidence type="ECO:0000256" key="1">
    <source>
        <dbReference type="SAM" id="SignalP"/>
    </source>
</evidence>
<feature type="non-terminal residue" evidence="2">
    <location>
        <position position="1"/>
    </location>
</feature>
<evidence type="ECO:0000313" key="2">
    <source>
        <dbReference type="EMBL" id="RNA21889.1"/>
    </source>
</evidence>
<keyword evidence="1" id="KW-0732">Signal</keyword>
<feature type="chain" id="PRO_5018079829" evidence="1">
    <location>
        <begin position="20"/>
        <end position="109"/>
    </location>
</feature>
<gene>
    <name evidence="2" type="ORF">BpHYR1_020900</name>
</gene>
<dbReference type="EMBL" id="REGN01003565">
    <property type="protein sequence ID" value="RNA21889.1"/>
    <property type="molecule type" value="Genomic_DNA"/>
</dbReference>